<dbReference type="EMBL" id="ODYU01003719">
    <property type="protein sequence ID" value="SOQ42847.1"/>
    <property type="molecule type" value="Genomic_DNA"/>
</dbReference>
<evidence type="ECO:0000313" key="2">
    <source>
        <dbReference type="EMBL" id="SOQ42847.1"/>
    </source>
</evidence>
<protein>
    <submittedName>
        <fullName evidence="2">SFRICE_011950</fullName>
    </submittedName>
</protein>
<feature type="chain" id="PRO_5013890697" evidence="1">
    <location>
        <begin position="29"/>
        <end position="260"/>
    </location>
</feature>
<proteinExistence type="predicted"/>
<organism evidence="2">
    <name type="scientific">Spodoptera frugiperda</name>
    <name type="common">Fall armyworm</name>
    <dbReference type="NCBI Taxonomy" id="7108"/>
    <lineage>
        <taxon>Eukaryota</taxon>
        <taxon>Metazoa</taxon>
        <taxon>Ecdysozoa</taxon>
        <taxon>Arthropoda</taxon>
        <taxon>Hexapoda</taxon>
        <taxon>Insecta</taxon>
        <taxon>Pterygota</taxon>
        <taxon>Neoptera</taxon>
        <taxon>Endopterygota</taxon>
        <taxon>Lepidoptera</taxon>
        <taxon>Glossata</taxon>
        <taxon>Ditrysia</taxon>
        <taxon>Noctuoidea</taxon>
        <taxon>Noctuidae</taxon>
        <taxon>Amphipyrinae</taxon>
        <taxon>Spodoptera</taxon>
    </lineage>
</organism>
<name>A0A2H1VPW5_SPOFR</name>
<sequence>MVAPNASYFLPLVAFSAALVTLPPPASLKLTALITPTATVCLMSRTAKRPRGGNSWKDSTHRGLEGTKLTMAASPDLMDLGLSSVDLPVRRSTFSLISANLQAMWAVWQSNTDLTRVVEHDDLCCEVGGALGWVVLGVTSDVTTTQLLDGDVLYVETNVVTGYGLLESFVVHLHRLDFSGDVGGGEDDDGTRLEDTSFNSAYGHRTNTTDFVYVLEGKTQGLVCGASRGQDGVEGLNEAFTFSLAFLALNVPSLEPGHFG</sequence>
<accession>A0A2H1VPW5</accession>
<dbReference type="AlphaFoldDB" id="A0A2H1VPW5"/>
<gene>
    <name evidence="2" type="ORF">SFRICE_011950</name>
</gene>
<reference evidence="2" key="1">
    <citation type="submission" date="2016-07" db="EMBL/GenBank/DDBJ databases">
        <authorList>
            <person name="Bretaudeau A."/>
        </authorList>
    </citation>
    <scope>NUCLEOTIDE SEQUENCE</scope>
    <source>
        <strain evidence="2">Rice</strain>
        <tissue evidence="2">Whole body</tissue>
    </source>
</reference>
<evidence type="ECO:0000256" key="1">
    <source>
        <dbReference type="SAM" id="SignalP"/>
    </source>
</evidence>
<feature type="signal peptide" evidence="1">
    <location>
        <begin position="1"/>
        <end position="28"/>
    </location>
</feature>
<keyword evidence="1" id="KW-0732">Signal</keyword>